<evidence type="ECO:0000256" key="5">
    <source>
        <dbReference type="ARBA" id="ARBA00023239"/>
    </source>
</evidence>
<keyword evidence="4" id="KW-0324">Glycolysis</keyword>
<evidence type="ECO:0000256" key="1">
    <source>
        <dbReference type="ARBA" id="ARBA00004714"/>
    </source>
</evidence>
<dbReference type="OrthoDB" id="36455at2759"/>
<name>A0A2G9TW73_TELCI</name>
<keyword evidence="7" id="KW-1185">Reference proteome</keyword>
<organism evidence="6 7">
    <name type="scientific">Teladorsagia circumcincta</name>
    <name type="common">Brown stomach worm</name>
    <name type="synonym">Ostertagia circumcincta</name>
    <dbReference type="NCBI Taxonomy" id="45464"/>
    <lineage>
        <taxon>Eukaryota</taxon>
        <taxon>Metazoa</taxon>
        <taxon>Ecdysozoa</taxon>
        <taxon>Nematoda</taxon>
        <taxon>Chromadorea</taxon>
        <taxon>Rhabditida</taxon>
        <taxon>Rhabditina</taxon>
        <taxon>Rhabditomorpha</taxon>
        <taxon>Strongyloidea</taxon>
        <taxon>Trichostrongylidae</taxon>
        <taxon>Teladorsagia</taxon>
    </lineage>
</organism>
<dbReference type="PANTHER" id="PTHR11627">
    <property type="entry name" value="FRUCTOSE-BISPHOSPHATE ALDOLASE"/>
    <property type="match status" value="1"/>
</dbReference>
<proteinExistence type="inferred from homology"/>
<dbReference type="GO" id="GO:0006096">
    <property type="term" value="P:glycolytic process"/>
    <property type="evidence" value="ECO:0007669"/>
    <property type="project" value="UniProtKB-UniPathway"/>
</dbReference>
<gene>
    <name evidence="6" type="ORF">TELCIR_16266</name>
</gene>
<dbReference type="Pfam" id="PF00274">
    <property type="entry name" value="Glycolytic"/>
    <property type="match status" value="1"/>
</dbReference>
<comment type="pathway">
    <text evidence="1">Carbohydrate degradation; glycolysis; D-glyceraldehyde 3-phosphate and glycerone phosphate from D-glucose: step 4/4.</text>
</comment>
<dbReference type="InterPro" id="IPR000741">
    <property type="entry name" value="FBA_I"/>
</dbReference>
<dbReference type="GO" id="GO:0004332">
    <property type="term" value="F:fructose-bisphosphate aldolase activity"/>
    <property type="evidence" value="ECO:0007669"/>
    <property type="project" value="UniProtKB-EC"/>
</dbReference>
<dbReference type="EMBL" id="KZ352438">
    <property type="protein sequence ID" value="PIO62187.1"/>
    <property type="molecule type" value="Genomic_DNA"/>
</dbReference>
<dbReference type="AlphaFoldDB" id="A0A2G9TW73"/>
<evidence type="ECO:0000313" key="7">
    <source>
        <dbReference type="Proteomes" id="UP000230423"/>
    </source>
</evidence>
<keyword evidence="5" id="KW-0456">Lyase</keyword>
<dbReference type="UniPathway" id="UPA00109">
    <property type="reaction ID" value="UER00183"/>
</dbReference>
<evidence type="ECO:0000313" key="6">
    <source>
        <dbReference type="EMBL" id="PIO62187.1"/>
    </source>
</evidence>
<evidence type="ECO:0000256" key="2">
    <source>
        <dbReference type="ARBA" id="ARBA00010387"/>
    </source>
</evidence>
<sequence length="79" mass="8354">MVTPGRDFKGSKPTPEDIARATVTAMLRVVPPAVPGIMFLSGGQSEEEATLNLNAMNQVVAHHSYKFGQCGNSLVPTPS</sequence>
<evidence type="ECO:0000256" key="4">
    <source>
        <dbReference type="ARBA" id="ARBA00023152"/>
    </source>
</evidence>
<dbReference type="SUPFAM" id="SSF51569">
    <property type="entry name" value="Aldolase"/>
    <property type="match status" value="1"/>
</dbReference>
<protein>
    <recommendedName>
        <fullName evidence="3">fructose-bisphosphate aldolase</fullName>
        <ecNumber evidence="3">4.1.2.13</ecNumber>
    </recommendedName>
</protein>
<reference evidence="6 7" key="1">
    <citation type="submission" date="2015-09" db="EMBL/GenBank/DDBJ databases">
        <title>Draft genome of the parasitic nematode Teladorsagia circumcincta isolate WARC Sus (inbred).</title>
        <authorList>
            <person name="Mitreva M."/>
        </authorList>
    </citation>
    <scope>NUCLEOTIDE SEQUENCE [LARGE SCALE GENOMIC DNA]</scope>
    <source>
        <strain evidence="6 7">S</strain>
    </source>
</reference>
<comment type="similarity">
    <text evidence="2">Belongs to the class I fructose-bisphosphate aldolase family.</text>
</comment>
<dbReference type="EC" id="4.1.2.13" evidence="3"/>
<dbReference type="Proteomes" id="UP000230423">
    <property type="component" value="Unassembled WGS sequence"/>
</dbReference>
<evidence type="ECO:0000256" key="3">
    <source>
        <dbReference type="ARBA" id="ARBA00013068"/>
    </source>
</evidence>
<dbReference type="InterPro" id="IPR013785">
    <property type="entry name" value="Aldolase_TIM"/>
</dbReference>
<accession>A0A2G9TW73</accession>
<dbReference type="Gene3D" id="3.20.20.70">
    <property type="entry name" value="Aldolase class I"/>
    <property type="match status" value="1"/>
</dbReference>